<evidence type="ECO:0000256" key="5">
    <source>
        <dbReference type="ARBA" id="ARBA00041987"/>
    </source>
</evidence>
<dbReference type="EMBL" id="JAFEUZ010000033">
    <property type="protein sequence ID" value="KAG5469274.1"/>
    <property type="molecule type" value="Genomic_DNA"/>
</dbReference>
<evidence type="ECO:0000256" key="6">
    <source>
        <dbReference type="ARBA" id="ARBA00045368"/>
    </source>
</evidence>
<dbReference type="Proteomes" id="UP000673552">
    <property type="component" value="Unassembled WGS sequence"/>
</dbReference>
<evidence type="ECO:0000256" key="1">
    <source>
        <dbReference type="ARBA" id="ARBA00022737"/>
    </source>
</evidence>
<dbReference type="GO" id="GO:0034142">
    <property type="term" value="P:toll-like receptor 4 signaling pathway"/>
    <property type="evidence" value="ECO:0007669"/>
    <property type="project" value="TreeGrafter"/>
</dbReference>
<dbReference type="GeneID" id="92512584"/>
<reference evidence="9" key="1">
    <citation type="journal article" date="2021" name="Microbiol. Resour. Announc.">
        <title>LGAAP: Leishmaniinae Genome Assembly and Annotation Pipeline.</title>
        <authorList>
            <person name="Almutairi H."/>
            <person name="Urbaniak M.D."/>
            <person name="Bates M.D."/>
            <person name="Jariyapan N."/>
            <person name="Kwakye-Nuako G."/>
            <person name="Thomaz-Soccol V."/>
            <person name="Al-Salem W.S."/>
            <person name="Dillon R.J."/>
            <person name="Bates P.A."/>
            <person name="Gatherer D."/>
        </authorList>
    </citation>
    <scope>NUCLEOTIDE SEQUENCE [LARGE SCALE GENOMIC DNA]</scope>
</reference>
<comment type="function">
    <text evidence="6">Inhibits the activity of dimeric NF-kappa-B/REL complexes by trapping REL (RELA/p65 and NFKB1/p50) dimers in the cytoplasm by masking their nuclear localization signals. On cellular stimulation by immune and pro-inflammatory responses, becomes phosphorylated promoting ubiquitination and degradation, enabling the dimeric RELA to translocate to the nucleus and activate transcription.</text>
</comment>
<dbReference type="GO" id="GO:0071356">
    <property type="term" value="P:cellular response to tumor necrosis factor"/>
    <property type="evidence" value="ECO:0007669"/>
    <property type="project" value="TreeGrafter"/>
</dbReference>
<dbReference type="InterPro" id="IPR036770">
    <property type="entry name" value="Ankyrin_rpt-contain_sf"/>
</dbReference>
<proteinExistence type="inferred from homology"/>
<dbReference type="PROSITE" id="PS50297">
    <property type="entry name" value="ANK_REP_REGION"/>
    <property type="match status" value="1"/>
</dbReference>
<evidence type="ECO:0000256" key="4">
    <source>
        <dbReference type="ARBA" id="ARBA00041123"/>
    </source>
</evidence>
<evidence type="ECO:0000256" key="7">
    <source>
        <dbReference type="PROSITE-ProRule" id="PRU00023"/>
    </source>
</evidence>
<dbReference type="PANTHER" id="PTHR46680">
    <property type="entry name" value="NF-KAPPA-B INHIBITOR ALPHA"/>
    <property type="match status" value="1"/>
</dbReference>
<name>A0A836G9S9_9TRYP</name>
<evidence type="ECO:0000256" key="3">
    <source>
        <dbReference type="ARBA" id="ARBA00038439"/>
    </source>
</evidence>
<dbReference type="Gene3D" id="1.25.40.20">
    <property type="entry name" value="Ankyrin repeat-containing domain"/>
    <property type="match status" value="1"/>
</dbReference>
<dbReference type="Pfam" id="PF12796">
    <property type="entry name" value="Ank_2"/>
    <property type="match status" value="1"/>
</dbReference>
<dbReference type="SMART" id="SM00248">
    <property type="entry name" value="ANK"/>
    <property type="match status" value="2"/>
</dbReference>
<keyword evidence="1" id="KW-0677">Repeat</keyword>
<evidence type="ECO:0000313" key="9">
    <source>
        <dbReference type="Proteomes" id="UP000673552"/>
    </source>
</evidence>
<dbReference type="OrthoDB" id="341259at2759"/>
<dbReference type="KEGG" id="lmat:92512584"/>
<evidence type="ECO:0000256" key="2">
    <source>
        <dbReference type="ARBA" id="ARBA00023043"/>
    </source>
</evidence>
<dbReference type="PANTHER" id="PTHR46680:SF1">
    <property type="entry name" value="NF-KAPPA-B INHIBITOR ALPHA"/>
    <property type="match status" value="1"/>
</dbReference>
<sequence length="408" mass="44774">MTSVVEAPARASAPAYRLPQRDLFDLVATNDVASLLILVRGDNPFDVSPGMELIRYKMSVRGVADMVRTENANVEANAVPQVDAAQIPRLRDANGNSALHVAASFGFAIMIGILVRECGCAVDTYNASGLTPSHLAALHGRVDCIRVLRDLGAELLIPTRTNPLFTTSCHGNFRGRTTLFLAHCEQQASAIALLLPLYRDFIRNTFGGKTGVEVWKTAAIEQDAKSLSLLLDVMECRATVGGALPVSIDFDVADALWDALPAVLDRILPSNLQMTSQQLFLFERLVDLGYVTETTALCSSNTVLERVLNAAHVRAWRVLIDHGLIQPHQCSLEAVQSSEHSGKIEAELRALIEEAKAYFNYQVAKRLYLEKGANDRRRNAVLHYRSVWKTANNDLKQLSLSPARCPQS</sequence>
<keyword evidence="9" id="KW-1185">Reference proteome</keyword>
<dbReference type="InterPro" id="IPR002110">
    <property type="entry name" value="Ankyrin_rpt"/>
</dbReference>
<comment type="caution">
    <text evidence="8">The sequence shown here is derived from an EMBL/GenBank/DDBJ whole genome shotgun (WGS) entry which is preliminary data.</text>
</comment>
<reference evidence="9" key="2">
    <citation type="journal article" date="2021" name="Sci. Data">
        <title>Chromosome-scale genome sequencing, assembly and annotation of six genomes from subfamily Leishmaniinae.</title>
        <authorList>
            <person name="Almutairi H."/>
            <person name="Urbaniak M.D."/>
            <person name="Bates M.D."/>
            <person name="Jariyapan N."/>
            <person name="Kwakye-Nuako G."/>
            <person name="Thomaz Soccol V."/>
            <person name="Al-Salem W.S."/>
            <person name="Dillon R.J."/>
            <person name="Bates P.A."/>
            <person name="Gatherer D."/>
        </authorList>
    </citation>
    <scope>NUCLEOTIDE SEQUENCE [LARGE SCALE GENOMIC DNA]</scope>
</reference>
<dbReference type="SUPFAM" id="SSF48403">
    <property type="entry name" value="Ankyrin repeat"/>
    <property type="match status" value="1"/>
</dbReference>
<protein>
    <recommendedName>
        <fullName evidence="4">NF-kappa-B inhibitor alpha</fullName>
    </recommendedName>
    <alternativeName>
        <fullName evidence="5">I-kappa-B-alpha</fullName>
    </alternativeName>
</protein>
<keyword evidence="2 7" id="KW-0040">ANK repeat</keyword>
<organism evidence="8 9">
    <name type="scientific">Leishmania martiniquensis</name>
    <dbReference type="NCBI Taxonomy" id="1580590"/>
    <lineage>
        <taxon>Eukaryota</taxon>
        <taxon>Discoba</taxon>
        <taxon>Euglenozoa</taxon>
        <taxon>Kinetoplastea</taxon>
        <taxon>Metakinetoplastina</taxon>
        <taxon>Trypanosomatida</taxon>
        <taxon>Trypanosomatidae</taxon>
        <taxon>Leishmaniinae</taxon>
        <taxon>Leishmania</taxon>
    </lineage>
</organism>
<comment type="similarity">
    <text evidence="3">Belongs to the NF-kappa-B inhibitor family.</text>
</comment>
<accession>A0A836G9S9</accession>
<evidence type="ECO:0000313" key="8">
    <source>
        <dbReference type="EMBL" id="KAG5469274.1"/>
    </source>
</evidence>
<dbReference type="RefSeq" id="XP_067175447.1">
    <property type="nucleotide sequence ID" value="XM_067320072.1"/>
</dbReference>
<dbReference type="PROSITE" id="PS50088">
    <property type="entry name" value="ANK_REPEAT"/>
    <property type="match status" value="1"/>
</dbReference>
<feature type="repeat" description="ANK" evidence="7">
    <location>
        <begin position="128"/>
        <end position="160"/>
    </location>
</feature>
<dbReference type="GO" id="GO:0005829">
    <property type="term" value="C:cytosol"/>
    <property type="evidence" value="ECO:0007669"/>
    <property type="project" value="TreeGrafter"/>
</dbReference>
<dbReference type="GO" id="GO:0051059">
    <property type="term" value="F:NF-kappaB binding"/>
    <property type="evidence" value="ECO:0007669"/>
    <property type="project" value="TreeGrafter"/>
</dbReference>
<gene>
    <name evidence="8" type="ORF">LSCM1_02489</name>
</gene>
<dbReference type="InterPro" id="IPR051070">
    <property type="entry name" value="NF-kappa-B_inhibitor"/>
</dbReference>
<dbReference type="AlphaFoldDB" id="A0A836G9S9"/>